<accession>A0ABT2Z9A8</accession>
<comment type="caution">
    <text evidence="1">The sequence shown here is derived from an EMBL/GenBank/DDBJ whole genome shotgun (WGS) entry which is preliminary data.</text>
</comment>
<gene>
    <name evidence="1" type="ORF">OEW28_03365</name>
</gene>
<evidence type="ECO:0000313" key="1">
    <source>
        <dbReference type="EMBL" id="MCV2867663.1"/>
    </source>
</evidence>
<proteinExistence type="predicted"/>
<keyword evidence="2" id="KW-1185">Reference proteome</keyword>
<sequence length="120" mass="13014">MTRTLLPLCLALTVAACSEPRPPACDRVIARELRTIDMLIAETERNMQTGFRTERAPARSGLNLCFGSSRNNVGLSFCTDGANRTRAVAIDPEVEARKLSGLRDRRAELLAADPACPAAE</sequence>
<dbReference type="EMBL" id="JAOWKY010000001">
    <property type="protein sequence ID" value="MCV2867663.1"/>
    <property type="molecule type" value="Genomic_DNA"/>
</dbReference>
<evidence type="ECO:0000313" key="2">
    <source>
        <dbReference type="Proteomes" id="UP001652542"/>
    </source>
</evidence>
<dbReference type="Proteomes" id="UP001652542">
    <property type="component" value="Unassembled WGS sequence"/>
</dbReference>
<name>A0ABT2Z9A8_9RHOB</name>
<protein>
    <submittedName>
        <fullName evidence="1">Uncharacterized protein</fullName>
    </submittedName>
</protein>
<organism evidence="1 2">
    <name type="scientific">Albidovulum marisflavi</name>
    <dbReference type="NCBI Taxonomy" id="2984159"/>
    <lineage>
        <taxon>Bacteria</taxon>
        <taxon>Pseudomonadati</taxon>
        <taxon>Pseudomonadota</taxon>
        <taxon>Alphaproteobacteria</taxon>
        <taxon>Rhodobacterales</taxon>
        <taxon>Paracoccaceae</taxon>
        <taxon>Albidovulum</taxon>
    </lineage>
</organism>
<dbReference type="RefSeq" id="WP_263733303.1">
    <property type="nucleotide sequence ID" value="NZ_JAOWKY010000001.1"/>
</dbReference>
<reference evidence="1 2" key="1">
    <citation type="submission" date="2022-10" db="EMBL/GenBank/DDBJ databases">
        <title>Defluviimonas sp. nov., isolated from ocean surface water.</title>
        <authorList>
            <person name="He W."/>
            <person name="Wang L."/>
            <person name="Zhang D.-F."/>
        </authorList>
    </citation>
    <scope>NUCLEOTIDE SEQUENCE [LARGE SCALE GENOMIC DNA]</scope>
    <source>
        <strain evidence="1 2">WL0002</strain>
    </source>
</reference>
<dbReference type="PROSITE" id="PS51257">
    <property type="entry name" value="PROKAR_LIPOPROTEIN"/>
    <property type="match status" value="1"/>
</dbReference>